<name>A0A2J7RK31_9NEOP</name>
<proteinExistence type="predicted"/>
<reference evidence="1 2" key="1">
    <citation type="submission" date="2017-12" db="EMBL/GenBank/DDBJ databases">
        <title>Hemimetabolous genomes reveal molecular basis of termite eusociality.</title>
        <authorList>
            <person name="Harrison M.C."/>
            <person name="Jongepier E."/>
            <person name="Robertson H.M."/>
            <person name="Arning N."/>
            <person name="Bitard-Feildel T."/>
            <person name="Chao H."/>
            <person name="Childers C.P."/>
            <person name="Dinh H."/>
            <person name="Doddapaneni H."/>
            <person name="Dugan S."/>
            <person name="Gowin J."/>
            <person name="Greiner C."/>
            <person name="Han Y."/>
            <person name="Hu H."/>
            <person name="Hughes D.S.T."/>
            <person name="Huylmans A.-K."/>
            <person name="Kemena C."/>
            <person name="Kremer L.P.M."/>
            <person name="Lee S.L."/>
            <person name="Lopez-Ezquerra A."/>
            <person name="Mallet L."/>
            <person name="Monroy-Kuhn J.M."/>
            <person name="Moser A."/>
            <person name="Murali S.C."/>
            <person name="Muzny D.M."/>
            <person name="Otani S."/>
            <person name="Piulachs M.-D."/>
            <person name="Poelchau M."/>
            <person name="Qu J."/>
            <person name="Schaub F."/>
            <person name="Wada-Katsumata A."/>
            <person name="Worley K.C."/>
            <person name="Xie Q."/>
            <person name="Ylla G."/>
            <person name="Poulsen M."/>
            <person name="Gibbs R.A."/>
            <person name="Schal C."/>
            <person name="Richards S."/>
            <person name="Belles X."/>
            <person name="Korb J."/>
            <person name="Bornberg-Bauer E."/>
        </authorList>
    </citation>
    <scope>NUCLEOTIDE SEQUENCE [LARGE SCALE GENOMIC DNA]</scope>
    <source>
        <tissue evidence="1">Whole body</tissue>
    </source>
</reference>
<dbReference type="Gene3D" id="3.80.10.10">
    <property type="entry name" value="Ribonuclease Inhibitor"/>
    <property type="match status" value="2"/>
</dbReference>
<dbReference type="SUPFAM" id="SSF52058">
    <property type="entry name" value="L domain-like"/>
    <property type="match status" value="1"/>
</dbReference>
<dbReference type="Proteomes" id="UP000235965">
    <property type="component" value="Unassembled WGS sequence"/>
</dbReference>
<accession>A0A2J7RK31</accession>
<dbReference type="InterPro" id="IPR032675">
    <property type="entry name" value="LRR_dom_sf"/>
</dbReference>
<evidence type="ECO:0000313" key="1">
    <source>
        <dbReference type="EMBL" id="PNF41195.1"/>
    </source>
</evidence>
<sequence length="515" mass="58420">MPHCRQPDHLTQLALRSIGDFMRQTGQKLIERAVCVDLQKDFTQHGSPSTDSHNSVSECSQHSILPHVCNCEVLQQFLQPGLPQVLANKVASCLLDALTYLMKENMYFCSTDEITEHHTILDVIDMLVVAAIHPRMHELVLYCYPDYLCLALCRQLHRLTELKILKIHAVPNKGIKLAVRDLVGHSADFLKNLVVFIYENNCTDSILAVLSKNCKQLEHLGIMFSKKVTDQSVDSIIKFQNLKILNIWGTFITKQSCTQLLDMLLKLEDFVSDHKDSLQDVTQCTLGLKSFTTTNLESPHQLVSLCPHLTQLTLHAVHCTLAPLTALTSLQKLEISNCDFSVIETFILSNGEQLTSLKLQEVSAVNMTFITYCTQLKTLQLSVCSYGDRNIPFDALSALHYKNLEHLTIRGYSLRNFDILISAYTKLKTLDLLQVPVLRSEVVVDAVTAGKWKQLEVMSFNECGHVEIETLKFLINSCCNLRKIIWKETDNAGRCELLHLEQYLKENNFDIEMVL</sequence>
<dbReference type="EMBL" id="NEVH01002981">
    <property type="protein sequence ID" value="PNF41195.1"/>
    <property type="molecule type" value="Genomic_DNA"/>
</dbReference>
<keyword evidence="2" id="KW-1185">Reference proteome</keyword>
<evidence type="ECO:0000313" key="2">
    <source>
        <dbReference type="Proteomes" id="UP000235965"/>
    </source>
</evidence>
<dbReference type="OrthoDB" id="16120at2759"/>
<dbReference type="AlphaFoldDB" id="A0A2J7RK31"/>
<evidence type="ECO:0008006" key="3">
    <source>
        <dbReference type="Google" id="ProtNLM"/>
    </source>
</evidence>
<gene>
    <name evidence="1" type="ORF">B7P43_G01456</name>
</gene>
<comment type="caution">
    <text evidence="1">The sequence shown here is derived from an EMBL/GenBank/DDBJ whole genome shotgun (WGS) entry which is preliminary data.</text>
</comment>
<organism evidence="1 2">
    <name type="scientific">Cryptotermes secundus</name>
    <dbReference type="NCBI Taxonomy" id="105785"/>
    <lineage>
        <taxon>Eukaryota</taxon>
        <taxon>Metazoa</taxon>
        <taxon>Ecdysozoa</taxon>
        <taxon>Arthropoda</taxon>
        <taxon>Hexapoda</taxon>
        <taxon>Insecta</taxon>
        <taxon>Pterygota</taxon>
        <taxon>Neoptera</taxon>
        <taxon>Polyneoptera</taxon>
        <taxon>Dictyoptera</taxon>
        <taxon>Blattodea</taxon>
        <taxon>Blattoidea</taxon>
        <taxon>Termitoidae</taxon>
        <taxon>Kalotermitidae</taxon>
        <taxon>Cryptotermitinae</taxon>
        <taxon>Cryptotermes</taxon>
    </lineage>
</organism>
<protein>
    <recommendedName>
        <fullName evidence="3">SCF E3 ubiquitin ligase complex F-box protein grrA</fullName>
    </recommendedName>
</protein>
<dbReference type="EMBL" id="NEVH01002981">
    <property type="protein sequence ID" value="PNF41194.1"/>
    <property type="molecule type" value="Genomic_DNA"/>
</dbReference>